<accession>A0ABP1CWH1</accession>
<evidence type="ECO:0000313" key="3">
    <source>
        <dbReference type="Proteomes" id="UP001497453"/>
    </source>
</evidence>
<reference evidence="3" key="1">
    <citation type="submission" date="2024-04" db="EMBL/GenBank/DDBJ databases">
        <authorList>
            <person name="Shaw F."/>
            <person name="Minotto A."/>
        </authorList>
    </citation>
    <scope>NUCLEOTIDE SEQUENCE [LARGE SCALE GENOMIC DNA]</scope>
</reference>
<gene>
    <name evidence="2" type="ORF">GFSPODELE1_LOCUS2478</name>
</gene>
<proteinExistence type="predicted"/>
<dbReference type="Proteomes" id="UP001497453">
    <property type="component" value="Chromosome 11"/>
</dbReference>
<evidence type="ECO:0000256" key="1">
    <source>
        <dbReference type="SAM" id="Phobius"/>
    </source>
</evidence>
<dbReference type="EMBL" id="OZ037954">
    <property type="protein sequence ID" value="CAL1699058.1"/>
    <property type="molecule type" value="Genomic_DNA"/>
</dbReference>
<keyword evidence="3" id="KW-1185">Reference proteome</keyword>
<name>A0ABP1CWH1_9APHY</name>
<feature type="transmembrane region" description="Helical" evidence="1">
    <location>
        <begin position="134"/>
        <end position="154"/>
    </location>
</feature>
<keyword evidence="1" id="KW-0472">Membrane</keyword>
<keyword evidence="1" id="KW-1133">Transmembrane helix</keyword>
<organism evidence="2 3">
    <name type="scientific">Somion occarium</name>
    <dbReference type="NCBI Taxonomy" id="3059160"/>
    <lineage>
        <taxon>Eukaryota</taxon>
        <taxon>Fungi</taxon>
        <taxon>Dikarya</taxon>
        <taxon>Basidiomycota</taxon>
        <taxon>Agaricomycotina</taxon>
        <taxon>Agaricomycetes</taxon>
        <taxon>Polyporales</taxon>
        <taxon>Cerrenaceae</taxon>
        <taxon>Somion</taxon>
    </lineage>
</organism>
<keyword evidence="1" id="KW-0812">Transmembrane</keyword>
<evidence type="ECO:0000313" key="2">
    <source>
        <dbReference type="EMBL" id="CAL1699058.1"/>
    </source>
</evidence>
<protein>
    <submittedName>
        <fullName evidence="2">Uncharacterized protein</fullName>
    </submittedName>
</protein>
<sequence length="209" mass="23647">MIRVTSPVIVEDHGQRFNKKPNSKVPSRDEKSVRFRQSDIFSPMPDQLLVLTFGRGTLSCSHRQMPSFAFSFRIWLSKMPECHTSRLTPPLVSVARRCGLDMVFLTLIPLTNTTLVPVPPASLDAYPWYRCASFVFSIAVLSFTLGIWLGVLWLRWMSENLSAGILDLEGANYPLETDSALRDTDVVWRDGERDSTLAIENRKSGILKN</sequence>